<protein>
    <submittedName>
        <fullName evidence="1">Uncharacterized protein</fullName>
    </submittedName>
</protein>
<dbReference type="Proteomes" id="UP000831701">
    <property type="component" value="Chromosome 20"/>
</dbReference>
<gene>
    <name evidence="1" type="ORF">L3Q82_017512</name>
</gene>
<reference evidence="1" key="1">
    <citation type="submission" date="2022-04" db="EMBL/GenBank/DDBJ databases">
        <title>Jade perch genome.</title>
        <authorList>
            <person name="Chao B."/>
        </authorList>
    </citation>
    <scope>NUCLEOTIDE SEQUENCE</scope>
    <source>
        <strain evidence="1">CB-2022</strain>
    </source>
</reference>
<keyword evidence="2" id="KW-1185">Reference proteome</keyword>
<accession>A0ACB8VKW5</accession>
<evidence type="ECO:0000313" key="2">
    <source>
        <dbReference type="Proteomes" id="UP000831701"/>
    </source>
</evidence>
<name>A0ACB8VKW5_9TELE</name>
<organism evidence="1 2">
    <name type="scientific">Scortum barcoo</name>
    <name type="common">barcoo grunter</name>
    <dbReference type="NCBI Taxonomy" id="214431"/>
    <lineage>
        <taxon>Eukaryota</taxon>
        <taxon>Metazoa</taxon>
        <taxon>Chordata</taxon>
        <taxon>Craniata</taxon>
        <taxon>Vertebrata</taxon>
        <taxon>Euteleostomi</taxon>
        <taxon>Actinopterygii</taxon>
        <taxon>Neopterygii</taxon>
        <taxon>Teleostei</taxon>
        <taxon>Neoteleostei</taxon>
        <taxon>Acanthomorphata</taxon>
        <taxon>Eupercaria</taxon>
        <taxon>Centrarchiformes</taxon>
        <taxon>Terapontoidei</taxon>
        <taxon>Terapontidae</taxon>
        <taxon>Scortum</taxon>
    </lineage>
</organism>
<comment type="caution">
    <text evidence="1">The sequence shown here is derived from an EMBL/GenBank/DDBJ whole genome shotgun (WGS) entry which is preliminary data.</text>
</comment>
<proteinExistence type="predicted"/>
<evidence type="ECO:0000313" key="1">
    <source>
        <dbReference type="EMBL" id="KAI3356261.1"/>
    </source>
</evidence>
<dbReference type="EMBL" id="CM041550">
    <property type="protein sequence ID" value="KAI3356261.1"/>
    <property type="molecule type" value="Genomic_DNA"/>
</dbReference>
<sequence>MQQVLFECTRQPKGKSTIKTNENNQISALRESFNLQPPEKEGITFEGGVPLSGWVERSCRLKWRSSSISGVLFTVRERWSVRLTRVVGYSVRSYVVGVPDRETVTAVVKKELSRKAVNLRSHPPHLWS</sequence>